<dbReference type="FunFam" id="2.60.40.10:FF:000820">
    <property type="entry name" value="SLAM family member 7"/>
    <property type="match status" value="1"/>
</dbReference>
<dbReference type="CTD" id="57823"/>
<evidence type="ECO:0000259" key="14">
    <source>
        <dbReference type="PROSITE" id="PS50835"/>
    </source>
</evidence>
<evidence type="ECO:0000256" key="2">
    <source>
        <dbReference type="ARBA" id="ARBA00022588"/>
    </source>
</evidence>
<proteinExistence type="predicted"/>
<dbReference type="InterPro" id="IPR013783">
    <property type="entry name" value="Ig-like_fold"/>
</dbReference>
<feature type="chain" id="PRO_5034804993" evidence="13">
    <location>
        <begin position="22"/>
        <end position="340"/>
    </location>
</feature>
<comment type="subcellular location">
    <subcellularLocation>
        <location evidence="1">Membrane</location>
        <topology evidence="1">Single-pass type I membrane protein</topology>
    </subcellularLocation>
</comment>
<keyword evidence="8 12" id="KW-0472">Membrane</keyword>
<dbReference type="GO" id="GO:0009897">
    <property type="term" value="C:external side of plasma membrane"/>
    <property type="evidence" value="ECO:0007669"/>
    <property type="project" value="TreeGrafter"/>
</dbReference>
<dbReference type="RefSeq" id="XP_020029915.1">
    <property type="nucleotide sequence ID" value="XM_020174326.1"/>
</dbReference>
<organism evidence="16">
    <name type="scientific">Castor canadensis</name>
    <name type="common">American beaver</name>
    <dbReference type="NCBI Taxonomy" id="51338"/>
    <lineage>
        <taxon>Eukaryota</taxon>
        <taxon>Metazoa</taxon>
        <taxon>Chordata</taxon>
        <taxon>Craniata</taxon>
        <taxon>Vertebrata</taxon>
        <taxon>Euteleostomi</taxon>
        <taxon>Mammalia</taxon>
        <taxon>Eutheria</taxon>
        <taxon>Euarchontoglires</taxon>
        <taxon>Glires</taxon>
        <taxon>Rodentia</taxon>
        <taxon>Castorimorpha</taxon>
        <taxon>Castoridae</taxon>
        <taxon>Castor</taxon>
    </lineage>
</organism>
<evidence type="ECO:0000256" key="8">
    <source>
        <dbReference type="ARBA" id="ARBA00023136"/>
    </source>
</evidence>
<evidence type="ECO:0000256" key="7">
    <source>
        <dbReference type="ARBA" id="ARBA00023130"/>
    </source>
</evidence>
<evidence type="ECO:0000256" key="11">
    <source>
        <dbReference type="ARBA" id="ARBA00023319"/>
    </source>
</evidence>
<dbReference type="RefSeq" id="XP_020029915.1">
    <property type="nucleotide sequence ID" value="XM_020174326.2"/>
</dbReference>
<dbReference type="SUPFAM" id="SSF48726">
    <property type="entry name" value="Immunoglobulin"/>
    <property type="match status" value="1"/>
</dbReference>
<keyword evidence="6 12" id="KW-1133">Transmembrane helix</keyword>
<dbReference type="InterPro" id="IPR015631">
    <property type="entry name" value="CD2/SLAM_rcpt"/>
</dbReference>
<evidence type="ECO:0000256" key="1">
    <source>
        <dbReference type="ARBA" id="ARBA00004479"/>
    </source>
</evidence>
<keyword evidence="3 12" id="KW-0812">Transmembrane</keyword>
<evidence type="ECO:0000256" key="3">
    <source>
        <dbReference type="ARBA" id="ARBA00022692"/>
    </source>
</evidence>
<keyword evidence="10" id="KW-0325">Glycoprotein</keyword>
<reference evidence="16" key="1">
    <citation type="submission" date="2025-08" db="UniProtKB">
        <authorList>
            <consortium name="RefSeq"/>
        </authorList>
    </citation>
    <scope>IDENTIFICATION</scope>
    <source>
        <tissue evidence="16">Leukocyte</tissue>
    </source>
</reference>
<dbReference type="AlphaFoldDB" id="A0A8B7VH05"/>
<dbReference type="PROSITE" id="PS50835">
    <property type="entry name" value="IG_LIKE"/>
    <property type="match status" value="1"/>
</dbReference>
<keyword evidence="2" id="KW-0399">Innate immunity</keyword>
<dbReference type="PANTHER" id="PTHR12080:SF46">
    <property type="entry name" value="SLAM FAMILY MEMBER 7"/>
    <property type="match status" value="1"/>
</dbReference>
<dbReference type="InterPro" id="IPR036179">
    <property type="entry name" value="Ig-like_dom_sf"/>
</dbReference>
<dbReference type="GO" id="GO:0002250">
    <property type="term" value="P:adaptive immune response"/>
    <property type="evidence" value="ECO:0007669"/>
    <property type="project" value="UniProtKB-KW"/>
</dbReference>
<feature type="domain" description="Ig-like" evidence="14">
    <location>
        <begin position="135"/>
        <end position="217"/>
    </location>
</feature>
<keyword evidence="11" id="KW-0393">Immunoglobulin domain</keyword>
<dbReference type="GeneID" id="109693188"/>
<keyword evidence="5" id="KW-0391">Immunity</keyword>
<evidence type="ECO:0000313" key="15">
    <source>
        <dbReference type="Proteomes" id="UP001732720"/>
    </source>
</evidence>
<feature type="signal peptide" evidence="13">
    <location>
        <begin position="1"/>
        <end position="21"/>
    </location>
</feature>
<keyword evidence="7" id="KW-1064">Adaptive immunity</keyword>
<dbReference type="PANTHER" id="PTHR12080">
    <property type="entry name" value="SIGNALING LYMPHOCYTIC ACTIVATION MOLECULE"/>
    <property type="match status" value="1"/>
</dbReference>
<dbReference type="Gene3D" id="2.60.40.10">
    <property type="entry name" value="Immunoglobulins"/>
    <property type="match status" value="2"/>
</dbReference>
<evidence type="ECO:0000256" key="9">
    <source>
        <dbReference type="ARBA" id="ARBA00023157"/>
    </source>
</evidence>
<keyword evidence="9" id="KW-1015">Disulfide bond</keyword>
<evidence type="ECO:0000256" key="13">
    <source>
        <dbReference type="SAM" id="SignalP"/>
    </source>
</evidence>
<accession>A0A8B7VH05</accession>
<protein>
    <submittedName>
        <fullName evidence="16">SLAM family member 7</fullName>
    </submittedName>
</protein>
<evidence type="ECO:0000256" key="4">
    <source>
        <dbReference type="ARBA" id="ARBA00022729"/>
    </source>
</evidence>
<evidence type="ECO:0000313" key="16">
    <source>
        <dbReference type="RefSeq" id="XP_020029915.1"/>
    </source>
</evidence>
<evidence type="ECO:0000256" key="6">
    <source>
        <dbReference type="ARBA" id="ARBA00022989"/>
    </source>
</evidence>
<dbReference type="InterPro" id="IPR007110">
    <property type="entry name" value="Ig-like_dom"/>
</dbReference>
<keyword evidence="4 13" id="KW-0732">Signal</keyword>
<gene>
    <name evidence="16" type="primary">Slamf7</name>
</gene>
<evidence type="ECO:0000256" key="12">
    <source>
        <dbReference type="SAM" id="Phobius"/>
    </source>
</evidence>
<evidence type="ECO:0000256" key="5">
    <source>
        <dbReference type="ARBA" id="ARBA00022859"/>
    </source>
</evidence>
<dbReference type="OrthoDB" id="8963224at2759"/>
<dbReference type="Proteomes" id="UP001732720">
    <property type="component" value="Chromosome 11"/>
</dbReference>
<sequence length="340" mass="37698">MAHFAACLILVSLLSHLTASAASGALKKLPSALGGSVTFPLNVTLKQIDIIAWTFNTSFLATIQPAMGGKQAIVIVAQNRNKDRVFFPDGSYSLKLNKLRKNDSGVYRVEIYSSSSPFPFTQEYELHVYEHLSKPKVIMGLQDNKNGTCITNLTCSMEQEGEDVIYSWKALGQAANVSHDGPILPISWRLEEKDMTFICMARNPISSSSSQPIRTWSLCKGAAGDSDSSRLFLYLLVVPIPLCVIVLMKILLIMQTERGKVSEPIEDKKGTDVHREIPNYCLPSEVNTVYDTVPHTESNTEEDQTNTLYSIVQIPKMVKSPQSLPMTPDLPRQVSFENII</sequence>
<keyword evidence="15" id="KW-1185">Reference proteome</keyword>
<dbReference type="GO" id="GO:0042110">
    <property type="term" value="P:T cell activation"/>
    <property type="evidence" value="ECO:0007669"/>
    <property type="project" value="TreeGrafter"/>
</dbReference>
<dbReference type="GO" id="GO:0045087">
    <property type="term" value="P:innate immune response"/>
    <property type="evidence" value="ECO:0007669"/>
    <property type="project" value="UniProtKB-KW"/>
</dbReference>
<evidence type="ECO:0000256" key="10">
    <source>
        <dbReference type="ARBA" id="ARBA00023180"/>
    </source>
</evidence>
<dbReference type="FunFam" id="2.60.40.10:FF:000470">
    <property type="entry name" value="SLAM family member 7"/>
    <property type="match status" value="1"/>
</dbReference>
<feature type="transmembrane region" description="Helical" evidence="12">
    <location>
        <begin position="231"/>
        <end position="252"/>
    </location>
</feature>
<dbReference type="KEGG" id="ccan:109693188"/>
<name>A0A8B7VH05_CASCN</name>